<reference evidence="2 3" key="1">
    <citation type="submission" date="2019-08" db="EMBL/GenBank/DDBJ databases">
        <title>A chromosome-level genome assembly, high-density linkage maps, and genome scans reveal the genomic architecture of hybrid incompatibilities underlying speciation via character displacement in darters (Percidae: Etheostominae).</title>
        <authorList>
            <person name="Moran R.L."/>
            <person name="Catchen J.M."/>
            <person name="Fuller R.C."/>
        </authorList>
    </citation>
    <scope>NUCLEOTIDE SEQUENCE [LARGE SCALE GENOMIC DNA]</scope>
    <source>
        <strain evidence="2">EspeVRDwgs_2016</strain>
        <tissue evidence="2">Muscle</tissue>
    </source>
</reference>
<accession>A0A5J5DD16</accession>
<evidence type="ECO:0000313" key="1">
    <source>
        <dbReference type="EMBL" id="KAA8578334.1"/>
    </source>
</evidence>
<gene>
    <name evidence="2" type="ORF">FQN60_001849</name>
    <name evidence="1" type="ORF">FQN60_002461</name>
</gene>
<evidence type="ECO:0000313" key="3">
    <source>
        <dbReference type="Proteomes" id="UP000327493"/>
    </source>
</evidence>
<dbReference type="Proteomes" id="UP000327493">
    <property type="component" value="Chromosome 7"/>
</dbReference>
<protein>
    <submittedName>
        <fullName evidence="2">Uncharacterized protein</fullName>
    </submittedName>
</protein>
<keyword evidence="3" id="KW-1185">Reference proteome</keyword>
<comment type="caution">
    <text evidence="2">The sequence shown here is derived from an EMBL/GenBank/DDBJ whole genome shotgun (WGS) entry which is preliminary data.</text>
</comment>
<dbReference type="EMBL" id="VOFY01000818">
    <property type="protein sequence ID" value="KAA8578334.1"/>
    <property type="molecule type" value="Genomic_DNA"/>
</dbReference>
<organism evidence="2 3">
    <name type="scientific">Etheostoma spectabile</name>
    <name type="common">orangethroat darter</name>
    <dbReference type="NCBI Taxonomy" id="54343"/>
    <lineage>
        <taxon>Eukaryota</taxon>
        <taxon>Metazoa</taxon>
        <taxon>Chordata</taxon>
        <taxon>Craniata</taxon>
        <taxon>Vertebrata</taxon>
        <taxon>Euteleostomi</taxon>
        <taxon>Actinopterygii</taxon>
        <taxon>Neopterygii</taxon>
        <taxon>Teleostei</taxon>
        <taxon>Neoteleostei</taxon>
        <taxon>Acanthomorphata</taxon>
        <taxon>Eupercaria</taxon>
        <taxon>Perciformes</taxon>
        <taxon>Percoidei</taxon>
        <taxon>Percidae</taxon>
        <taxon>Etheostomatinae</taxon>
        <taxon>Etheostoma</taxon>
    </lineage>
</organism>
<evidence type="ECO:0000313" key="2">
    <source>
        <dbReference type="EMBL" id="KAA8590906.1"/>
    </source>
</evidence>
<proteinExistence type="predicted"/>
<name>A0A5J5DD16_9PERO</name>
<dbReference type="AlphaFoldDB" id="A0A5J5DD16"/>
<sequence length="52" mass="5857">MQMAEEKLKWQQAAAVSLNPADGKQHKMKHGCFLKEKQPETLSIIPALLILI</sequence>
<dbReference type="EMBL" id="VOFY01000007">
    <property type="protein sequence ID" value="KAA8590906.1"/>
    <property type="molecule type" value="Genomic_DNA"/>
</dbReference>